<proteinExistence type="predicted"/>
<feature type="compositionally biased region" description="Basic and acidic residues" evidence="1">
    <location>
        <begin position="81"/>
        <end position="93"/>
    </location>
</feature>
<protein>
    <submittedName>
        <fullName evidence="3">Uncharacterized protein</fullName>
    </submittedName>
</protein>
<organism evidence="3 4">
    <name type="scientific">Mesorhabditis spiculigera</name>
    <dbReference type="NCBI Taxonomy" id="96644"/>
    <lineage>
        <taxon>Eukaryota</taxon>
        <taxon>Metazoa</taxon>
        <taxon>Ecdysozoa</taxon>
        <taxon>Nematoda</taxon>
        <taxon>Chromadorea</taxon>
        <taxon>Rhabditida</taxon>
        <taxon>Rhabditina</taxon>
        <taxon>Rhabditomorpha</taxon>
        <taxon>Rhabditoidea</taxon>
        <taxon>Rhabditidae</taxon>
        <taxon>Mesorhabditinae</taxon>
        <taxon>Mesorhabditis</taxon>
    </lineage>
</organism>
<evidence type="ECO:0000256" key="2">
    <source>
        <dbReference type="SAM" id="SignalP"/>
    </source>
</evidence>
<gene>
    <name evidence="3" type="ORF">MSPICULIGERA_LOCUS24663</name>
</gene>
<keyword evidence="2" id="KW-0732">Signal</keyword>
<evidence type="ECO:0000313" key="3">
    <source>
        <dbReference type="EMBL" id="CAJ0586672.1"/>
    </source>
</evidence>
<feature type="chain" id="PRO_5041336778" evidence="2">
    <location>
        <begin position="19"/>
        <end position="93"/>
    </location>
</feature>
<sequence length="93" mass="10794">MRLFALVIASSLLPFAFLAENSTEIATERQFSLKNVARERRILQKKRRKMKELREEIRVLSLQLAEQATKHTAQIDTLGTADRKAPTRKEQKE</sequence>
<name>A0AA36GIF5_9BILA</name>
<comment type="caution">
    <text evidence="3">The sequence shown here is derived from an EMBL/GenBank/DDBJ whole genome shotgun (WGS) entry which is preliminary data.</text>
</comment>
<evidence type="ECO:0000256" key="1">
    <source>
        <dbReference type="SAM" id="MobiDB-lite"/>
    </source>
</evidence>
<feature type="non-terminal residue" evidence="3">
    <location>
        <position position="1"/>
    </location>
</feature>
<evidence type="ECO:0000313" key="4">
    <source>
        <dbReference type="Proteomes" id="UP001177023"/>
    </source>
</evidence>
<dbReference type="EMBL" id="CATQJA010002709">
    <property type="protein sequence ID" value="CAJ0586672.1"/>
    <property type="molecule type" value="Genomic_DNA"/>
</dbReference>
<feature type="signal peptide" evidence="2">
    <location>
        <begin position="1"/>
        <end position="18"/>
    </location>
</feature>
<keyword evidence="4" id="KW-1185">Reference proteome</keyword>
<feature type="compositionally biased region" description="Polar residues" evidence="1">
    <location>
        <begin position="68"/>
        <end position="77"/>
    </location>
</feature>
<dbReference type="Proteomes" id="UP001177023">
    <property type="component" value="Unassembled WGS sequence"/>
</dbReference>
<reference evidence="3" key="1">
    <citation type="submission" date="2023-06" db="EMBL/GenBank/DDBJ databases">
        <authorList>
            <person name="Delattre M."/>
        </authorList>
    </citation>
    <scope>NUCLEOTIDE SEQUENCE</scope>
    <source>
        <strain evidence="3">AF72</strain>
    </source>
</reference>
<dbReference type="AlphaFoldDB" id="A0AA36GIF5"/>
<accession>A0AA36GIF5</accession>
<feature type="region of interest" description="Disordered" evidence="1">
    <location>
        <begin position="68"/>
        <end position="93"/>
    </location>
</feature>